<evidence type="ECO:0000313" key="2">
    <source>
        <dbReference type="Proteomes" id="UP001283361"/>
    </source>
</evidence>
<dbReference type="Proteomes" id="UP001283361">
    <property type="component" value="Unassembled WGS sequence"/>
</dbReference>
<protein>
    <submittedName>
        <fullName evidence="1">Uncharacterized protein</fullName>
    </submittedName>
</protein>
<keyword evidence="2" id="KW-1185">Reference proteome</keyword>
<name>A0AAE1AGY8_9GAST</name>
<evidence type="ECO:0000313" key="1">
    <source>
        <dbReference type="EMBL" id="KAK3787640.1"/>
    </source>
</evidence>
<sequence length="72" mass="7884">MPTGGTIATSKTPGLVETRDYIKKRVFGSRVPSDSESPVKRFLVFILLQKGGYLVTSSLSPNNLRASRSRVD</sequence>
<dbReference type="AlphaFoldDB" id="A0AAE1AGY8"/>
<organism evidence="1 2">
    <name type="scientific">Elysia crispata</name>
    <name type="common">lettuce slug</name>
    <dbReference type="NCBI Taxonomy" id="231223"/>
    <lineage>
        <taxon>Eukaryota</taxon>
        <taxon>Metazoa</taxon>
        <taxon>Spiralia</taxon>
        <taxon>Lophotrochozoa</taxon>
        <taxon>Mollusca</taxon>
        <taxon>Gastropoda</taxon>
        <taxon>Heterobranchia</taxon>
        <taxon>Euthyneura</taxon>
        <taxon>Panpulmonata</taxon>
        <taxon>Sacoglossa</taxon>
        <taxon>Placobranchoidea</taxon>
        <taxon>Plakobranchidae</taxon>
        <taxon>Elysia</taxon>
    </lineage>
</organism>
<comment type="caution">
    <text evidence="1">The sequence shown here is derived from an EMBL/GenBank/DDBJ whole genome shotgun (WGS) entry which is preliminary data.</text>
</comment>
<gene>
    <name evidence="1" type="ORF">RRG08_031871</name>
</gene>
<reference evidence="1" key="1">
    <citation type="journal article" date="2023" name="G3 (Bethesda)">
        <title>A reference genome for the long-term kleptoplast-retaining sea slug Elysia crispata morphotype clarki.</title>
        <authorList>
            <person name="Eastman K.E."/>
            <person name="Pendleton A.L."/>
            <person name="Shaikh M.A."/>
            <person name="Suttiyut T."/>
            <person name="Ogas R."/>
            <person name="Tomko P."/>
            <person name="Gavelis G."/>
            <person name="Widhalm J.R."/>
            <person name="Wisecaver J.H."/>
        </authorList>
    </citation>
    <scope>NUCLEOTIDE SEQUENCE</scope>
    <source>
        <strain evidence="1">ECLA1</strain>
    </source>
</reference>
<dbReference type="EMBL" id="JAWDGP010001847">
    <property type="protein sequence ID" value="KAK3787640.1"/>
    <property type="molecule type" value="Genomic_DNA"/>
</dbReference>
<proteinExistence type="predicted"/>
<accession>A0AAE1AGY8</accession>